<feature type="region of interest" description="Disordered" evidence="1">
    <location>
        <begin position="59"/>
        <end position="86"/>
    </location>
</feature>
<evidence type="ECO:0000256" key="1">
    <source>
        <dbReference type="SAM" id="MobiDB-lite"/>
    </source>
</evidence>
<protein>
    <submittedName>
        <fullName evidence="2">Uncharacterized protein</fullName>
    </submittedName>
</protein>
<comment type="caution">
    <text evidence="2">The sequence shown here is derived from an EMBL/GenBank/DDBJ whole genome shotgun (WGS) entry which is preliminary data.</text>
</comment>
<name>A0A2K3M275_TRIPR</name>
<evidence type="ECO:0000313" key="3">
    <source>
        <dbReference type="Proteomes" id="UP000236291"/>
    </source>
</evidence>
<dbReference type="EMBL" id="ASHM01047492">
    <property type="protein sequence ID" value="PNX84888.1"/>
    <property type="molecule type" value="Genomic_DNA"/>
</dbReference>
<evidence type="ECO:0000313" key="2">
    <source>
        <dbReference type="EMBL" id="PNX84888.1"/>
    </source>
</evidence>
<reference evidence="2 3" key="2">
    <citation type="journal article" date="2017" name="Front. Plant Sci.">
        <title>Gene Classification and Mining of Molecular Markers Useful in Red Clover (Trifolium pratense) Breeding.</title>
        <authorList>
            <person name="Istvanek J."/>
            <person name="Dluhosova J."/>
            <person name="Dluhos P."/>
            <person name="Patkova L."/>
            <person name="Nedelnik J."/>
            <person name="Repkova J."/>
        </authorList>
    </citation>
    <scope>NUCLEOTIDE SEQUENCE [LARGE SCALE GENOMIC DNA]</scope>
    <source>
        <strain evidence="3">cv. Tatra</strain>
        <tissue evidence="2">Young leaves</tissue>
    </source>
</reference>
<accession>A0A2K3M275</accession>
<dbReference type="Proteomes" id="UP000236291">
    <property type="component" value="Unassembled WGS sequence"/>
</dbReference>
<dbReference type="AlphaFoldDB" id="A0A2K3M275"/>
<reference evidence="2 3" key="1">
    <citation type="journal article" date="2014" name="Am. J. Bot.">
        <title>Genome assembly and annotation for red clover (Trifolium pratense; Fabaceae).</title>
        <authorList>
            <person name="Istvanek J."/>
            <person name="Jaros M."/>
            <person name="Krenek A."/>
            <person name="Repkova J."/>
        </authorList>
    </citation>
    <scope>NUCLEOTIDE SEQUENCE [LARGE SCALE GENOMIC DNA]</scope>
    <source>
        <strain evidence="3">cv. Tatra</strain>
        <tissue evidence="2">Young leaves</tissue>
    </source>
</reference>
<gene>
    <name evidence="2" type="ORF">L195_g040952</name>
</gene>
<feature type="compositionally biased region" description="Basic and acidic residues" evidence="1">
    <location>
        <begin position="76"/>
        <end position="86"/>
    </location>
</feature>
<organism evidence="2 3">
    <name type="scientific">Trifolium pratense</name>
    <name type="common">Red clover</name>
    <dbReference type="NCBI Taxonomy" id="57577"/>
    <lineage>
        <taxon>Eukaryota</taxon>
        <taxon>Viridiplantae</taxon>
        <taxon>Streptophyta</taxon>
        <taxon>Embryophyta</taxon>
        <taxon>Tracheophyta</taxon>
        <taxon>Spermatophyta</taxon>
        <taxon>Magnoliopsida</taxon>
        <taxon>eudicotyledons</taxon>
        <taxon>Gunneridae</taxon>
        <taxon>Pentapetalae</taxon>
        <taxon>rosids</taxon>
        <taxon>fabids</taxon>
        <taxon>Fabales</taxon>
        <taxon>Fabaceae</taxon>
        <taxon>Papilionoideae</taxon>
        <taxon>50 kb inversion clade</taxon>
        <taxon>NPAAA clade</taxon>
        <taxon>Hologalegina</taxon>
        <taxon>IRL clade</taxon>
        <taxon>Trifolieae</taxon>
        <taxon>Trifolium</taxon>
    </lineage>
</organism>
<sequence>MTELEGILEGIKPNMSVEDKHRWIANSSVKNNGGVDNEKKTRSELNNKRSYDLVRAFGSNRAGPSVKKSGGAGNGKKTESGLNNEDHAIPDLVGAFCIHGD</sequence>
<proteinExistence type="predicted"/>